<keyword evidence="14" id="KW-1185">Reference proteome</keyword>
<keyword evidence="4" id="KW-0902">Two-component regulatory system</keyword>
<dbReference type="FunFam" id="1.10.10.10:FF:000099">
    <property type="entry name" value="Two-component system response regulator TorR"/>
    <property type="match status" value="1"/>
</dbReference>
<evidence type="ECO:0000259" key="11">
    <source>
        <dbReference type="PROSITE" id="PS50110"/>
    </source>
</evidence>
<dbReference type="InterPro" id="IPR001867">
    <property type="entry name" value="OmpR/PhoB-type_DNA-bd"/>
</dbReference>
<dbReference type="PANTHER" id="PTHR48111:SF1">
    <property type="entry name" value="TWO-COMPONENT RESPONSE REGULATOR ORR33"/>
    <property type="match status" value="1"/>
</dbReference>
<feature type="modified residue" description="4-aspartylphosphate" evidence="8">
    <location>
        <position position="53"/>
    </location>
</feature>
<dbReference type="Proteomes" id="UP000664904">
    <property type="component" value="Plasmid unnamed5"/>
</dbReference>
<keyword evidence="5" id="KW-0805">Transcription regulation</keyword>
<dbReference type="PANTHER" id="PTHR48111">
    <property type="entry name" value="REGULATOR OF RPOS"/>
    <property type="match status" value="1"/>
</dbReference>
<dbReference type="EMBL" id="CP072135">
    <property type="protein sequence ID" value="QTH73483.1"/>
    <property type="molecule type" value="Genomic_DNA"/>
</dbReference>
<evidence type="ECO:0000313" key="14">
    <source>
        <dbReference type="Proteomes" id="UP000664904"/>
    </source>
</evidence>
<protein>
    <submittedName>
        <fullName evidence="13">Response regulator transcription factor</fullName>
    </submittedName>
</protein>
<feature type="transmembrane region" description="Helical" evidence="10">
    <location>
        <begin position="20"/>
        <end position="42"/>
    </location>
</feature>
<dbReference type="Gene3D" id="3.40.50.2300">
    <property type="match status" value="1"/>
</dbReference>
<dbReference type="SUPFAM" id="SSF46894">
    <property type="entry name" value="C-terminal effector domain of the bipartite response regulators"/>
    <property type="match status" value="1"/>
</dbReference>
<dbReference type="AlphaFoldDB" id="A0A975DKI1"/>
<dbReference type="Gene3D" id="1.10.10.10">
    <property type="entry name" value="Winged helix-like DNA-binding domain superfamily/Winged helix DNA-binding domain"/>
    <property type="match status" value="1"/>
</dbReference>
<dbReference type="GO" id="GO:0005829">
    <property type="term" value="C:cytosol"/>
    <property type="evidence" value="ECO:0007669"/>
    <property type="project" value="TreeGrafter"/>
</dbReference>
<dbReference type="RefSeq" id="WP_208845095.1">
    <property type="nucleotide sequence ID" value="NZ_CP072135.1"/>
</dbReference>
<dbReference type="InterPro" id="IPR036388">
    <property type="entry name" value="WH-like_DNA-bd_sf"/>
</dbReference>
<evidence type="ECO:0000256" key="10">
    <source>
        <dbReference type="SAM" id="Phobius"/>
    </source>
</evidence>
<evidence type="ECO:0000256" key="6">
    <source>
        <dbReference type="ARBA" id="ARBA00023125"/>
    </source>
</evidence>
<evidence type="ECO:0000256" key="7">
    <source>
        <dbReference type="ARBA" id="ARBA00023163"/>
    </source>
</evidence>
<organism evidence="13 14">
    <name type="scientific">Pseudoalteromonas xiamenensis</name>
    <dbReference type="NCBI Taxonomy" id="882626"/>
    <lineage>
        <taxon>Bacteria</taxon>
        <taxon>Pseudomonadati</taxon>
        <taxon>Pseudomonadota</taxon>
        <taxon>Gammaproteobacteria</taxon>
        <taxon>Alteromonadales</taxon>
        <taxon>Pseudoalteromonadaceae</taxon>
        <taxon>Pseudoalteromonas</taxon>
    </lineage>
</organism>
<evidence type="ECO:0000313" key="13">
    <source>
        <dbReference type="EMBL" id="QTH73483.1"/>
    </source>
</evidence>
<dbReference type="SMART" id="SM00862">
    <property type="entry name" value="Trans_reg_C"/>
    <property type="match status" value="1"/>
</dbReference>
<dbReference type="SMART" id="SM00448">
    <property type="entry name" value="REC"/>
    <property type="match status" value="1"/>
</dbReference>
<feature type="domain" description="Response regulatory" evidence="11">
    <location>
        <begin position="4"/>
        <end position="117"/>
    </location>
</feature>
<keyword evidence="10" id="KW-1133">Transmembrane helix</keyword>
<dbReference type="GO" id="GO:0000156">
    <property type="term" value="F:phosphorelay response regulator activity"/>
    <property type="evidence" value="ECO:0007669"/>
    <property type="project" value="TreeGrafter"/>
</dbReference>
<evidence type="ECO:0000256" key="3">
    <source>
        <dbReference type="ARBA" id="ARBA00022553"/>
    </source>
</evidence>
<name>A0A975DKI1_9GAMM</name>
<dbReference type="PROSITE" id="PS50110">
    <property type="entry name" value="RESPONSE_REGULATORY"/>
    <property type="match status" value="1"/>
</dbReference>
<keyword evidence="10" id="KW-0472">Membrane</keyword>
<dbReference type="SUPFAM" id="SSF52172">
    <property type="entry name" value="CheY-like"/>
    <property type="match status" value="1"/>
</dbReference>
<dbReference type="GO" id="GO:0006355">
    <property type="term" value="P:regulation of DNA-templated transcription"/>
    <property type="evidence" value="ECO:0007669"/>
    <property type="project" value="InterPro"/>
</dbReference>
<dbReference type="PROSITE" id="PS51755">
    <property type="entry name" value="OMPR_PHOB"/>
    <property type="match status" value="1"/>
</dbReference>
<feature type="domain" description="OmpR/PhoB-type" evidence="12">
    <location>
        <begin position="127"/>
        <end position="226"/>
    </location>
</feature>
<dbReference type="InterPro" id="IPR011006">
    <property type="entry name" value="CheY-like_superfamily"/>
</dbReference>
<dbReference type="InterPro" id="IPR039420">
    <property type="entry name" value="WalR-like"/>
</dbReference>
<accession>A0A975DKI1</accession>
<evidence type="ECO:0000256" key="5">
    <source>
        <dbReference type="ARBA" id="ARBA00023015"/>
    </source>
</evidence>
<keyword evidence="3 8" id="KW-0597">Phosphoprotein</keyword>
<keyword evidence="2" id="KW-0963">Cytoplasm</keyword>
<dbReference type="CDD" id="cd00383">
    <property type="entry name" value="trans_reg_C"/>
    <property type="match status" value="1"/>
</dbReference>
<gene>
    <name evidence="13" type="ORF">J5O05_18495</name>
</gene>
<dbReference type="GO" id="GO:0000976">
    <property type="term" value="F:transcription cis-regulatory region binding"/>
    <property type="evidence" value="ECO:0007669"/>
    <property type="project" value="TreeGrafter"/>
</dbReference>
<dbReference type="KEGG" id="pxi:J5O05_18495"/>
<evidence type="ECO:0000256" key="2">
    <source>
        <dbReference type="ARBA" id="ARBA00022490"/>
    </source>
</evidence>
<keyword evidence="13" id="KW-0614">Plasmid</keyword>
<evidence type="ECO:0000259" key="12">
    <source>
        <dbReference type="PROSITE" id="PS51755"/>
    </source>
</evidence>
<keyword evidence="7" id="KW-0804">Transcription</keyword>
<comment type="subcellular location">
    <subcellularLocation>
        <location evidence="1">Cytoplasm</location>
    </subcellularLocation>
</comment>
<dbReference type="Pfam" id="PF00072">
    <property type="entry name" value="Response_reg"/>
    <property type="match status" value="1"/>
</dbReference>
<dbReference type="GO" id="GO:0032993">
    <property type="term" value="C:protein-DNA complex"/>
    <property type="evidence" value="ECO:0007669"/>
    <property type="project" value="TreeGrafter"/>
</dbReference>
<evidence type="ECO:0000256" key="4">
    <source>
        <dbReference type="ARBA" id="ARBA00023012"/>
    </source>
</evidence>
<dbReference type="Pfam" id="PF00486">
    <property type="entry name" value="Trans_reg_C"/>
    <property type="match status" value="1"/>
</dbReference>
<evidence type="ECO:0000256" key="1">
    <source>
        <dbReference type="ARBA" id="ARBA00004496"/>
    </source>
</evidence>
<dbReference type="InterPro" id="IPR016032">
    <property type="entry name" value="Sig_transdc_resp-reg_C-effctor"/>
</dbReference>
<evidence type="ECO:0000256" key="9">
    <source>
        <dbReference type="PROSITE-ProRule" id="PRU01091"/>
    </source>
</evidence>
<evidence type="ECO:0000256" key="8">
    <source>
        <dbReference type="PROSITE-ProRule" id="PRU00169"/>
    </source>
</evidence>
<dbReference type="Gene3D" id="6.10.250.690">
    <property type="match status" value="1"/>
</dbReference>
<feature type="DNA-binding region" description="OmpR/PhoB-type" evidence="9">
    <location>
        <begin position="127"/>
        <end position="226"/>
    </location>
</feature>
<dbReference type="InterPro" id="IPR001789">
    <property type="entry name" value="Sig_transdc_resp-reg_receiver"/>
</dbReference>
<keyword evidence="10" id="KW-0812">Transmembrane</keyword>
<proteinExistence type="predicted"/>
<keyword evidence="6 9" id="KW-0238">DNA-binding</keyword>
<geneLocation type="plasmid" evidence="13 14">
    <name>unnamed5</name>
</geneLocation>
<reference evidence="13" key="1">
    <citation type="submission" date="2021-03" db="EMBL/GenBank/DDBJ databases">
        <title>Complete Genome of Pseudoalteromonas xiamenensis STKMTI.2, a new potential marine bacterium producing anti-Vibrio compounds.</title>
        <authorList>
            <person name="Handayani D.P."/>
            <person name="Isnansetyo A."/>
            <person name="Istiqomah I."/>
            <person name="Jumina J."/>
        </authorList>
    </citation>
    <scope>NUCLEOTIDE SEQUENCE</scope>
    <source>
        <strain evidence="13">STKMTI.2</strain>
        <plasmid evidence="13">unnamed5</plasmid>
    </source>
</reference>
<sequence length="229" mass="25760">MTIKVLIIDDDEALCTRLEAYFSMYSLTLLSAHCAAVGLTMLDTQKPNVLLLDVMMPDTDGFALCKQIRTTSNIPIIMLTARGELSDKVLGLELGADDYLAKPFEPRELVARIQVLMRRHSASPDTQQDLSFGELQILTASHQAKLNGQDIQLTGMEFKLLHLLATHPGEVFNRDQLLNELKGIDSDIYSRSIDILMSRLRQKLQDDPKHVKYIKTLRNVGYTFIAKPS</sequence>